<dbReference type="EMBL" id="MTSL01000191">
    <property type="protein sequence ID" value="PJF17101.1"/>
    <property type="molecule type" value="Genomic_DNA"/>
</dbReference>
<dbReference type="GO" id="GO:0016020">
    <property type="term" value="C:membrane"/>
    <property type="evidence" value="ECO:0007669"/>
    <property type="project" value="InterPro"/>
</dbReference>
<evidence type="ECO:0000259" key="4">
    <source>
        <dbReference type="PROSITE" id="PS50002"/>
    </source>
</evidence>
<dbReference type="OrthoDB" id="10037838at2759"/>
<keyword evidence="1 2" id="KW-0728">SH3 domain</keyword>
<dbReference type="SMART" id="SM00326">
    <property type="entry name" value="SH3"/>
    <property type="match status" value="1"/>
</dbReference>
<dbReference type="AlphaFoldDB" id="A0A2H9TH76"/>
<dbReference type="Pfam" id="PF00018">
    <property type="entry name" value="SH3_1"/>
    <property type="match status" value="1"/>
</dbReference>
<dbReference type="Proteomes" id="UP000240830">
    <property type="component" value="Unassembled WGS sequence"/>
</dbReference>
<evidence type="ECO:0000313" key="6">
    <source>
        <dbReference type="Proteomes" id="UP000240830"/>
    </source>
</evidence>
<feature type="region of interest" description="Disordered" evidence="3">
    <location>
        <begin position="1"/>
        <end position="30"/>
    </location>
</feature>
<name>A0A2H9TH76_9FUNG</name>
<organism evidence="5 6">
    <name type="scientific">Paramicrosporidium saccamoebae</name>
    <dbReference type="NCBI Taxonomy" id="1246581"/>
    <lineage>
        <taxon>Eukaryota</taxon>
        <taxon>Fungi</taxon>
        <taxon>Fungi incertae sedis</taxon>
        <taxon>Cryptomycota</taxon>
        <taxon>Cryptomycota incertae sedis</taxon>
        <taxon>Paramicrosporidium</taxon>
    </lineage>
</organism>
<dbReference type="InterPro" id="IPR001452">
    <property type="entry name" value="SH3_domain"/>
</dbReference>
<dbReference type="GO" id="GO:0016560">
    <property type="term" value="P:protein import into peroxisome matrix, docking"/>
    <property type="evidence" value="ECO:0007669"/>
    <property type="project" value="InterPro"/>
</dbReference>
<feature type="domain" description="SH3" evidence="4">
    <location>
        <begin position="229"/>
        <end position="292"/>
    </location>
</feature>
<feature type="region of interest" description="Disordered" evidence="3">
    <location>
        <begin position="314"/>
        <end position="377"/>
    </location>
</feature>
<reference evidence="5 6" key="1">
    <citation type="submission" date="2016-10" db="EMBL/GenBank/DDBJ databases">
        <title>The genome of Paramicrosporidium saccamoebae is the missing link in understanding Cryptomycota and Microsporidia evolution.</title>
        <authorList>
            <person name="Quandt C.A."/>
            <person name="Beaudet D."/>
            <person name="Corsaro D."/>
            <person name="Michel R."/>
            <person name="Corradi N."/>
            <person name="James T."/>
        </authorList>
    </citation>
    <scope>NUCLEOTIDE SEQUENCE [LARGE SCALE GENOMIC DNA]</scope>
    <source>
        <strain evidence="5 6">KSL3</strain>
    </source>
</reference>
<dbReference type="SUPFAM" id="SSF50044">
    <property type="entry name" value="SH3-domain"/>
    <property type="match status" value="1"/>
</dbReference>
<dbReference type="InterPro" id="IPR036028">
    <property type="entry name" value="SH3-like_dom_sf"/>
</dbReference>
<dbReference type="PROSITE" id="PS50002">
    <property type="entry name" value="SH3"/>
    <property type="match status" value="1"/>
</dbReference>
<sequence length="377" mass="41978">MTVDEPVGPVPLKPWERSRDESPSVLSTIKSSWSPGSAECSNPIPVQGLGGQQPYFPPPYNNRTSQFYGPNYNPPYYGGGYNYQMPQIPDRFMPTNTILGSVEHRIRVLIETTTSIVKAFGGLVYMLDSTYYAAWSSIMSIVAVGEQFRNLKKEHLGMWINVVKSCLMWVVNLLRLSKAQQCPNTLPNAKLSAKAQRGPNISKTVKTLVLPTILLSGAYLILRNRLSRRPTKPGLAMYAFKPTDNSGGIELVPGDELEINGSDDSSGWTFVRNTRTLSEGFVPTAYVRLVDHMSHQRRVVFGNEEFDFLKDMVKEIPEEDPSNPTTPSKRTLRSDDKTPVQPRTDASDDEDAAIKKRKNAGRSKMQISALISSDGDE</sequence>
<keyword evidence="6" id="KW-1185">Reference proteome</keyword>
<comment type="caution">
    <text evidence="5">The sequence shown here is derived from an EMBL/GenBank/DDBJ whole genome shotgun (WGS) entry which is preliminary data.</text>
</comment>
<evidence type="ECO:0000256" key="3">
    <source>
        <dbReference type="SAM" id="MobiDB-lite"/>
    </source>
</evidence>
<dbReference type="STRING" id="1246581.A0A2H9TH76"/>
<dbReference type="GO" id="GO:0005777">
    <property type="term" value="C:peroxisome"/>
    <property type="evidence" value="ECO:0007669"/>
    <property type="project" value="InterPro"/>
</dbReference>
<dbReference type="Pfam" id="PF04088">
    <property type="entry name" value="Peroxin-13_N"/>
    <property type="match status" value="1"/>
</dbReference>
<proteinExistence type="predicted"/>
<protein>
    <recommendedName>
        <fullName evidence="4">SH3 domain-containing protein</fullName>
    </recommendedName>
</protein>
<gene>
    <name evidence="5" type="ORF">PSACC_03093</name>
</gene>
<accession>A0A2H9TH76</accession>
<dbReference type="Gene3D" id="2.30.30.40">
    <property type="entry name" value="SH3 Domains"/>
    <property type="match status" value="1"/>
</dbReference>
<evidence type="ECO:0000256" key="2">
    <source>
        <dbReference type="PROSITE-ProRule" id="PRU00192"/>
    </source>
</evidence>
<dbReference type="InterPro" id="IPR007223">
    <property type="entry name" value="Peroxin-13_N"/>
</dbReference>
<evidence type="ECO:0000256" key="1">
    <source>
        <dbReference type="ARBA" id="ARBA00022443"/>
    </source>
</evidence>
<evidence type="ECO:0000313" key="5">
    <source>
        <dbReference type="EMBL" id="PJF17101.1"/>
    </source>
</evidence>